<dbReference type="PANTHER" id="PTHR43825">
    <property type="entry name" value="PYRUVATE DEHYDROGENASE E1 COMPONENT"/>
    <property type="match status" value="1"/>
</dbReference>
<reference evidence="10" key="1">
    <citation type="submission" date="2022-07" db="EMBL/GenBank/DDBJ databases">
        <authorList>
            <person name="Wu T."/>
        </authorList>
    </citation>
    <scope>NUCLEOTIDE SEQUENCE</scope>
    <source>
        <strain evidence="10">SD-1</strain>
    </source>
</reference>
<keyword evidence="8" id="KW-0460">Magnesium</keyword>
<dbReference type="GO" id="GO:0004739">
    <property type="term" value="F:pyruvate dehydrogenase (acetyl-transferring) activity"/>
    <property type="evidence" value="ECO:0007669"/>
    <property type="project" value="UniProtKB-EC"/>
</dbReference>
<dbReference type="PIRSF" id="PIRSF000156">
    <property type="entry name" value="Pyruvate_dh_E1"/>
    <property type="match status" value="1"/>
</dbReference>
<keyword evidence="7" id="KW-0560">Oxidoreductase</keyword>
<dbReference type="Pfam" id="PF22613">
    <property type="entry name" value="Transketolase_C_1"/>
    <property type="match status" value="1"/>
</dbReference>
<gene>
    <name evidence="10" type="ORF">NL394_09870</name>
</gene>
<dbReference type="EC" id="1.2.4.1" evidence="7"/>
<evidence type="ECO:0000313" key="11">
    <source>
        <dbReference type="Proteomes" id="UP001163293"/>
    </source>
</evidence>
<evidence type="ECO:0000256" key="3">
    <source>
        <dbReference type="ARBA" id="ARBA00007131"/>
    </source>
</evidence>
<dbReference type="Proteomes" id="UP001163293">
    <property type="component" value="Chromosome"/>
</dbReference>
<comment type="function">
    <text evidence="7">Component of the pyruvate dehydrogenase (PDH) complex, that catalyzes the overall conversion of pyruvate to acetyl-CoA and CO(2).</text>
</comment>
<dbReference type="InterPro" id="IPR009014">
    <property type="entry name" value="Transketo_C/PFOR_II"/>
</dbReference>
<proteinExistence type="inferred from homology"/>
<name>A0AAX3ENN6_PAEUR</name>
<comment type="cofactor">
    <cofactor evidence="2 7">
        <name>thiamine diphosphate</name>
        <dbReference type="ChEBI" id="CHEBI:58937"/>
    </cofactor>
</comment>
<sequence>MNPTPVSDPLASTAAPTLCTPELEALAAIERRVLWLATSIIHHANRVRPNPSGIKVGGHQASSASMATIMTSLWFGQLRAEDRVSVKPHASPVLHSINYLLGSLDEKYLTTLREFGGLQSYPSRAKDPDPVDYSTGSVGIGATAPIWGAISRRYIETVSGGTVNGGTVSDGSVSGTPDRGRQYSLVGDAELDEGAIWEAVLDSNVADLGEIVWIVDLNRQSLDRVVPNVAAGKIERLFEAAGWQVITVRFGHLLESLLGRPGGGALRKRILDMSNPEYQRLLRCSPEEVRRRLPGGGADAADIAELISGVDDHTLTRAIRNLGGHDLAALREAYSRIDDTRPTVIIAYTIKGNGLPTEGHPQNHSSLLTVDQYRQLADAMGEDPDTPWGRFDADSTEGQLVRTTAEALRRVAQPATAPPAVPVDFGRTPSGTATTQAALGRTLLDVNRAAPAVARRLVTVSPDVSSSTNLAGWVNKVGVWSVEERTNWFSDDAETVMHWHEKPTGQHIELGIAEVNLVSLLGELGATWSRWGQPLFPIGVLYDPFVERALEPWSYGIYAGGQSILVGTPSGVTLAPEGGAHQSIKTPSIGLEQPNCTSYEPAFAIDVEWTLLASMSQLGRPGGKSAYLRLSTKPVDQQLAAVPADPAARERRRRQAVAGGYLLRAAPAPAATIAAMGAMVPDALAAADRLAAQGTAVDVVCVTSPGLLYEALQGRNGQNPDAPTWILDQILPAERAVPMVTVLDGHPHTLAFLAGVHQVKSRNLGVDAFGQAGAVDDVYRYHGIDSDSMVRAVLDLVQ</sequence>
<evidence type="ECO:0000256" key="7">
    <source>
        <dbReference type="PIRNR" id="PIRNR000156"/>
    </source>
</evidence>
<evidence type="ECO:0000256" key="4">
    <source>
        <dbReference type="ARBA" id="ARBA00017172"/>
    </source>
</evidence>
<comment type="catalytic activity">
    <reaction evidence="6 7">
        <text>N(6)-[(R)-lipoyl]-L-lysyl-[protein] + pyruvate + H(+) = N(6)-[(R)-S(8)-acetyldihydrolipoyl]-L-lysyl-[protein] + CO2</text>
        <dbReference type="Rhea" id="RHEA:19189"/>
        <dbReference type="Rhea" id="RHEA-COMP:10474"/>
        <dbReference type="Rhea" id="RHEA-COMP:10478"/>
        <dbReference type="ChEBI" id="CHEBI:15361"/>
        <dbReference type="ChEBI" id="CHEBI:15378"/>
        <dbReference type="ChEBI" id="CHEBI:16526"/>
        <dbReference type="ChEBI" id="CHEBI:83099"/>
        <dbReference type="ChEBI" id="CHEBI:83111"/>
        <dbReference type="EC" id="1.2.4.1"/>
    </reaction>
</comment>
<dbReference type="InterPro" id="IPR055152">
    <property type="entry name" value="Transketolase-like_C_2"/>
</dbReference>
<organism evidence="10 11">
    <name type="scientific">Paenarthrobacter ureafaciens</name>
    <dbReference type="NCBI Taxonomy" id="37931"/>
    <lineage>
        <taxon>Bacteria</taxon>
        <taxon>Bacillati</taxon>
        <taxon>Actinomycetota</taxon>
        <taxon>Actinomycetes</taxon>
        <taxon>Micrococcales</taxon>
        <taxon>Micrococcaceae</taxon>
        <taxon>Paenarthrobacter</taxon>
    </lineage>
</organism>
<dbReference type="Gene3D" id="3.40.50.920">
    <property type="match status" value="1"/>
</dbReference>
<dbReference type="InterPro" id="IPR004660">
    <property type="entry name" value="PDH_E1"/>
</dbReference>
<dbReference type="RefSeq" id="WP_069696478.1">
    <property type="nucleotide sequence ID" value="NZ_CP043010.1"/>
</dbReference>
<dbReference type="AlphaFoldDB" id="A0AAX3ENN6"/>
<dbReference type="InterPro" id="IPR005474">
    <property type="entry name" value="Transketolase_N"/>
</dbReference>
<dbReference type="GO" id="GO:0000287">
    <property type="term" value="F:magnesium ion binding"/>
    <property type="evidence" value="ECO:0007669"/>
    <property type="project" value="UniProtKB-ARBA"/>
</dbReference>
<dbReference type="Gene3D" id="3.40.50.970">
    <property type="match status" value="2"/>
</dbReference>
<keyword evidence="5 7" id="KW-0786">Thiamine pyrophosphate</keyword>
<evidence type="ECO:0000256" key="1">
    <source>
        <dbReference type="ARBA" id="ARBA00001946"/>
    </source>
</evidence>
<dbReference type="EMBL" id="CP101185">
    <property type="protein sequence ID" value="UYV99479.1"/>
    <property type="molecule type" value="Genomic_DNA"/>
</dbReference>
<evidence type="ECO:0000313" key="10">
    <source>
        <dbReference type="EMBL" id="UYV99479.1"/>
    </source>
</evidence>
<dbReference type="InterPro" id="IPR051157">
    <property type="entry name" value="PDH/Transketolase"/>
</dbReference>
<keyword evidence="11" id="KW-1185">Reference proteome</keyword>
<dbReference type="SMART" id="SM00861">
    <property type="entry name" value="Transket_pyr"/>
    <property type="match status" value="1"/>
</dbReference>
<dbReference type="SUPFAM" id="SSF52518">
    <property type="entry name" value="Thiamin diphosphate-binding fold (THDP-binding)"/>
    <property type="match status" value="2"/>
</dbReference>
<evidence type="ECO:0000256" key="2">
    <source>
        <dbReference type="ARBA" id="ARBA00001964"/>
    </source>
</evidence>
<dbReference type="Pfam" id="PF17831">
    <property type="entry name" value="PDH_E1_M"/>
    <property type="match status" value="1"/>
</dbReference>
<feature type="domain" description="Transketolase-like pyrimidine-binding" evidence="9">
    <location>
        <begin position="433"/>
        <end position="637"/>
    </location>
</feature>
<keyword evidence="7 10" id="KW-0670">Pyruvate</keyword>
<dbReference type="InterPro" id="IPR029061">
    <property type="entry name" value="THDP-binding"/>
</dbReference>
<dbReference type="PANTHER" id="PTHR43825:SF4">
    <property type="entry name" value="PYRUVATE DEHYDROGENASE E1 COMPONENT"/>
    <property type="match status" value="1"/>
</dbReference>
<keyword evidence="8" id="KW-0479">Metal-binding</keyword>
<dbReference type="InterPro" id="IPR041621">
    <property type="entry name" value="PDH_E1_M"/>
</dbReference>
<dbReference type="InterPro" id="IPR005475">
    <property type="entry name" value="Transketolase-like_Pyr-bd"/>
</dbReference>
<comment type="similarity">
    <text evidence="3">Belongs to the transketolase family.</text>
</comment>
<dbReference type="SUPFAM" id="SSF52922">
    <property type="entry name" value="TK C-terminal domain-like"/>
    <property type="match status" value="1"/>
</dbReference>
<feature type="binding site" evidence="8">
    <location>
        <position position="218"/>
    </location>
    <ligand>
        <name>Mg(2+)</name>
        <dbReference type="ChEBI" id="CHEBI:18420"/>
    </ligand>
</feature>
<evidence type="ECO:0000259" key="9">
    <source>
        <dbReference type="SMART" id="SM00861"/>
    </source>
</evidence>
<evidence type="ECO:0000256" key="6">
    <source>
        <dbReference type="ARBA" id="ARBA00051231"/>
    </source>
</evidence>
<feature type="binding site" evidence="8">
    <location>
        <position position="220"/>
    </location>
    <ligand>
        <name>Mg(2+)</name>
        <dbReference type="ChEBI" id="CHEBI:18420"/>
    </ligand>
</feature>
<comment type="cofactor">
    <cofactor evidence="1 8">
        <name>Mg(2+)</name>
        <dbReference type="ChEBI" id="CHEBI:18420"/>
    </cofactor>
</comment>
<dbReference type="Pfam" id="PF00456">
    <property type="entry name" value="Transketolase_N"/>
    <property type="match status" value="1"/>
</dbReference>
<evidence type="ECO:0000256" key="8">
    <source>
        <dbReference type="PIRSR" id="PIRSR000156-1"/>
    </source>
</evidence>
<evidence type="ECO:0000256" key="5">
    <source>
        <dbReference type="ARBA" id="ARBA00023052"/>
    </source>
</evidence>
<feature type="binding site" evidence="8">
    <location>
        <position position="188"/>
    </location>
    <ligand>
        <name>Mg(2+)</name>
        <dbReference type="ChEBI" id="CHEBI:18420"/>
    </ligand>
</feature>
<protein>
    <recommendedName>
        <fullName evidence="4 7">Pyruvate dehydrogenase E1 component</fullName>
        <ecNumber evidence="7">1.2.4.1</ecNumber>
    </recommendedName>
</protein>
<accession>A0AAX3ENN6</accession>